<sequence length="349" mass="37139">MIAGYTLVGCFAALSAVAHAQEEVPQEVSIFDLVNTPFTFTDCAAPSEMQTCWESQNFTNEYLDPFCLGTEERIKCALTSCWNRVYSCDYQQLLMTYNTSCSDAFDEGVVLDLPFYPPPAKAAGECSCNINALVTSLEKSGTDGYIQCMEEIQKERGETDDEEEQPTPDCDCCFYGIAAATTYDTCPDADPGPIVLNALQQQYIDSTRRGNNNSLSQCASRLANFNCVDYGFTEYANNASDYARLTPLHSATGTFSDVNGVLTSPVSGATYTWTAWNMTYTITAASVEAVATRTASATGKISGSVTGSVTGTAIGAPSTNTGAAAPTLIAVQYPAAALMGLSGLALALL</sequence>
<reference evidence="2 3" key="1">
    <citation type="journal article" date="2014" name="BMC Genomics">
        <title>Genome sequencing of four Aureobasidium pullulans varieties: biotechnological potential, stress tolerance, and description of new species.</title>
        <authorList>
            <person name="Gostin Ar C."/>
            <person name="Ohm R.A."/>
            <person name="Kogej T."/>
            <person name="Sonjak S."/>
            <person name="Turk M."/>
            <person name="Zajc J."/>
            <person name="Zalar P."/>
            <person name="Grube M."/>
            <person name="Sun H."/>
            <person name="Han J."/>
            <person name="Sharma A."/>
            <person name="Chiniquy J."/>
            <person name="Ngan C.Y."/>
            <person name="Lipzen A."/>
            <person name="Barry K."/>
            <person name="Grigoriev I.V."/>
            <person name="Gunde-Cimerman N."/>
        </authorList>
    </citation>
    <scope>NUCLEOTIDE SEQUENCE [LARGE SCALE GENOMIC DNA]</scope>
    <source>
        <strain evidence="2 3">EXF-2481</strain>
    </source>
</reference>
<dbReference type="EMBL" id="KL584750">
    <property type="protein sequence ID" value="KEQ99952.1"/>
    <property type="molecule type" value="Genomic_DNA"/>
</dbReference>
<organism evidence="2 3">
    <name type="scientific">Aureobasidium subglaciale (strain EXF-2481)</name>
    <name type="common">Aureobasidium pullulans var. subglaciale</name>
    <dbReference type="NCBI Taxonomy" id="1043005"/>
    <lineage>
        <taxon>Eukaryota</taxon>
        <taxon>Fungi</taxon>
        <taxon>Dikarya</taxon>
        <taxon>Ascomycota</taxon>
        <taxon>Pezizomycotina</taxon>
        <taxon>Dothideomycetes</taxon>
        <taxon>Dothideomycetidae</taxon>
        <taxon>Dothideales</taxon>
        <taxon>Saccotheciaceae</taxon>
        <taxon>Aureobasidium</taxon>
    </lineage>
</organism>
<dbReference type="Proteomes" id="UP000030641">
    <property type="component" value="Unassembled WGS sequence"/>
</dbReference>
<dbReference type="GeneID" id="25363077"/>
<gene>
    <name evidence="2" type="ORF">AUEXF2481DRAFT_25826</name>
</gene>
<dbReference type="HOGENOM" id="CLU_769418_0_0_1"/>
<evidence type="ECO:0000313" key="2">
    <source>
        <dbReference type="EMBL" id="KEQ99952.1"/>
    </source>
</evidence>
<dbReference type="InParanoid" id="A0A074Z0Q2"/>
<dbReference type="OrthoDB" id="3538998at2759"/>
<proteinExistence type="predicted"/>
<protein>
    <recommendedName>
        <fullName evidence="4">Extracellular membrane protein CFEM domain-containing protein</fullName>
    </recommendedName>
</protein>
<keyword evidence="3" id="KW-1185">Reference proteome</keyword>
<evidence type="ECO:0000256" key="1">
    <source>
        <dbReference type="SAM" id="SignalP"/>
    </source>
</evidence>
<feature type="chain" id="PRO_5001705300" description="Extracellular membrane protein CFEM domain-containing protein" evidence="1">
    <location>
        <begin position="21"/>
        <end position="349"/>
    </location>
</feature>
<evidence type="ECO:0008006" key="4">
    <source>
        <dbReference type="Google" id="ProtNLM"/>
    </source>
</evidence>
<dbReference type="OMA" id="ATSCWNE"/>
<name>A0A074Z0Q2_AURSE</name>
<accession>A0A074Z0Q2</accession>
<keyword evidence="1" id="KW-0732">Signal</keyword>
<dbReference type="RefSeq" id="XP_013348070.1">
    <property type="nucleotide sequence ID" value="XM_013492616.1"/>
</dbReference>
<evidence type="ECO:0000313" key="3">
    <source>
        <dbReference type="Proteomes" id="UP000030641"/>
    </source>
</evidence>
<feature type="signal peptide" evidence="1">
    <location>
        <begin position="1"/>
        <end position="20"/>
    </location>
</feature>
<dbReference type="AlphaFoldDB" id="A0A074Z0Q2"/>